<keyword evidence="2" id="KW-0547">Nucleotide-binding</keyword>
<dbReference type="InterPro" id="IPR003812">
    <property type="entry name" value="Fido"/>
</dbReference>
<proteinExistence type="predicted"/>
<accession>A0ABD2HTX0</accession>
<dbReference type="InterPro" id="IPR036597">
    <property type="entry name" value="Fido-like_dom_sf"/>
</dbReference>
<sequence length="255" mass="28953">MHNQHAAAQREAQRAAAMRRWPLSLFLVDSSFYHLLASPEINRGCFSIERELKRGKEKDGKGGVIESGKLEREVKREKEKDGKTGVIESGKLEREVTREKEKDGKTGVIESGKLEREVIRMFNHAILWDENQAEAGAIREHGRMFVGGFEVTPGTRIGGFEMVPDPMVRRQSTAFLSELNDRFLNATNFVELAVWAHHEVVRIHPFFDGNGRTARLFLNLICAAGWDARRSRLRRSGDRSITVLPLLEAKGPRKH</sequence>
<gene>
    <name evidence="4" type="ORF">niasHS_016138</name>
</gene>
<feature type="active site" evidence="1">
    <location>
        <position position="204"/>
    </location>
</feature>
<dbReference type="EMBL" id="JBICCN010000411">
    <property type="protein sequence ID" value="KAL3070311.1"/>
    <property type="molecule type" value="Genomic_DNA"/>
</dbReference>
<evidence type="ECO:0000313" key="4">
    <source>
        <dbReference type="EMBL" id="KAL3070311.1"/>
    </source>
</evidence>
<evidence type="ECO:0000256" key="1">
    <source>
        <dbReference type="PIRSR" id="PIRSR640198-1"/>
    </source>
</evidence>
<dbReference type="PANTHER" id="PTHR13504">
    <property type="entry name" value="FIDO DOMAIN-CONTAINING PROTEIN DDB_G0283145"/>
    <property type="match status" value="1"/>
</dbReference>
<evidence type="ECO:0000259" key="3">
    <source>
        <dbReference type="PROSITE" id="PS51459"/>
    </source>
</evidence>
<dbReference type="Proteomes" id="UP001620645">
    <property type="component" value="Unassembled WGS sequence"/>
</dbReference>
<dbReference type="InterPro" id="IPR040198">
    <property type="entry name" value="Fido_containing"/>
</dbReference>
<evidence type="ECO:0000313" key="5">
    <source>
        <dbReference type="Proteomes" id="UP001620645"/>
    </source>
</evidence>
<dbReference type="Gene3D" id="1.10.3290.10">
    <property type="entry name" value="Fido-like domain"/>
    <property type="match status" value="1"/>
</dbReference>
<name>A0ABD2HTX0_HETSC</name>
<dbReference type="Pfam" id="PF02661">
    <property type="entry name" value="Fic"/>
    <property type="match status" value="1"/>
</dbReference>
<keyword evidence="2" id="KW-0067">ATP-binding</keyword>
<comment type="caution">
    <text evidence="4">The sequence shown here is derived from an EMBL/GenBank/DDBJ whole genome shotgun (WGS) entry which is preliminary data.</text>
</comment>
<reference evidence="4 5" key="1">
    <citation type="submission" date="2024-10" db="EMBL/GenBank/DDBJ databases">
        <authorList>
            <person name="Kim D."/>
        </authorList>
    </citation>
    <scope>NUCLEOTIDE SEQUENCE [LARGE SCALE GENOMIC DNA]</scope>
    <source>
        <strain evidence="4">Taebaek</strain>
    </source>
</reference>
<keyword evidence="5" id="KW-1185">Reference proteome</keyword>
<feature type="domain" description="Fido" evidence="3">
    <location>
        <begin position="114"/>
        <end position="255"/>
    </location>
</feature>
<dbReference type="PROSITE" id="PS51459">
    <property type="entry name" value="FIDO"/>
    <property type="match status" value="1"/>
</dbReference>
<dbReference type="SUPFAM" id="SSF140931">
    <property type="entry name" value="Fic-like"/>
    <property type="match status" value="1"/>
</dbReference>
<evidence type="ECO:0000256" key="2">
    <source>
        <dbReference type="PIRSR" id="PIRSR640198-2"/>
    </source>
</evidence>
<protein>
    <recommendedName>
        <fullName evidence="3">Fido domain-containing protein</fullName>
    </recommendedName>
</protein>
<dbReference type="AlphaFoldDB" id="A0ABD2HTX0"/>
<dbReference type="PANTHER" id="PTHR13504:SF38">
    <property type="entry name" value="FIDO DOMAIN-CONTAINING PROTEIN"/>
    <property type="match status" value="1"/>
</dbReference>
<feature type="binding site" evidence="2">
    <location>
        <begin position="208"/>
        <end position="215"/>
    </location>
    <ligand>
        <name>ATP</name>
        <dbReference type="ChEBI" id="CHEBI:30616"/>
    </ligand>
</feature>
<organism evidence="4 5">
    <name type="scientific">Heterodera schachtii</name>
    <name type="common">Sugarbeet cyst nematode worm</name>
    <name type="synonym">Tylenchus schachtii</name>
    <dbReference type="NCBI Taxonomy" id="97005"/>
    <lineage>
        <taxon>Eukaryota</taxon>
        <taxon>Metazoa</taxon>
        <taxon>Ecdysozoa</taxon>
        <taxon>Nematoda</taxon>
        <taxon>Chromadorea</taxon>
        <taxon>Rhabditida</taxon>
        <taxon>Tylenchina</taxon>
        <taxon>Tylenchomorpha</taxon>
        <taxon>Tylenchoidea</taxon>
        <taxon>Heteroderidae</taxon>
        <taxon>Heteroderinae</taxon>
        <taxon>Heterodera</taxon>
    </lineage>
</organism>